<name>A0A9Q4CQP7_MORMO</name>
<protein>
    <submittedName>
        <fullName evidence="1">Tail fiber assembly protein</fullName>
    </submittedName>
</protein>
<sequence>MAAINYYFNHEHPLRPFTGADYANKGSFSPDNALRVEPETQAGFWPCEQNGAWVLVPDHRGTKVYDTATAQESEIKELGELPSGVTTIAPDVLFPKWNGKKWVTDKAAKKESDIATAETQKQYLIAEVNAETQMLQTKLALGRIKDDEKALLNAWLDYLDELEAVDVSTAPDIIWPVKPVV</sequence>
<gene>
    <name evidence="1" type="ORF">N0392_12345</name>
</gene>
<dbReference type="EMBL" id="JAPNMI010000006">
    <property type="protein sequence ID" value="MCY0790472.1"/>
    <property type="molecule type" value="Genomic_DNA"/>
</dbReference>
<comment type="caution">
    <text evidence="1">The sequence shown here is derived from an EMBL/GenBank/DDBJ whole genome shotgun (WGS) entry which is preliminary data.</text>
</comment>
<dbReference type="PANTHER" id="PTHR34413">
    <property type="entry name" value="PROPHAGE TAIL FIBER ASSEMBLY PROTEIN HOMOLOG TFAE-RELATED-RELATED"/>
    <property type="match status" value="1"/>
</dbReference>
<dbReference type="Pfam" id="PF02413">
    <property type="entry name" value="Caudo_TAP"/>
    <property type="match status" value="1"/>
</dbReference>
<evidence type="ECO:0000313" key="1">
    <source>
        <dbReference type="EMBL" id="MCY0790472.1"/>
    </source>
</evidence>
<dbReference type="AlphaFoldDB" id="A0A9Q4CQP7"/>
<accession>A0A9Q4CQP7</accession>
<dbReference type="Proteomes" id="UP001076655">
    <property type="component" value="Unassembled WGS sequence"/>
</dbReference>
<dbReference type="InterPro" id="IPR003458">
    <property type="entry name" value="Phage_T4_Gp38_tail_assem"/>
</dbReference>
<proteinExistence type="predicted"/>
<evidence type="ECO:0000313" key="2">
    <source>
        <dbReference type="Proteomes" id="UP001076655"/>
    </source>
</evidence>
<reference evidence="1" key="1">
    <citation type="submission" date="2022-08" db="EMBL/GenBank/DDBJ databases">
        <authorList>
            <person name="Dale J.L."/>
        </authorList>
    </citation>
    <scope>NUCLEOTIDE SEQUENCE</scope>
    <source>
        <strain evidence="1">2022EL-00758</strain>
    </source>
</reference>
<dbReference type="RefSeq" id="WP_267785573.1">
    <property type="nucleotide sequence ID" value="NZ_JAPNMI010000006.1"/>
</dbReference>
<organism evidence="1 2">
    <name type="scientific">Morganella morganii</name>
    <name type="common">Proteus morganii</name>
    <dbReference type="NCBI Taxonomy" id="582"/>
    <lineage>
        <taxon>Bacteria</taxon>
        <taxon>Pseudomonadati</taxon>
        <taxon>Pseudomonadota</taxon>
        <taxon>Gammaproteobacteria</taxon>
        <taxon>Enterobacterales</taxon>
        <taxon>Morganellaceae</taxon>
        <taxon>Morganella</taxon>
    </lineage>
</organism>
<dbReference type="InterPro" id="IPR051220">
    <property type="entry name" value="TFA_Chaperone"/>
</dbReference>
<dbReference type="PANTHER" id="PTHR34413:SF2">
    <property type="entry name" value="PROPHAGE TAIL FIBER ASSEMBLY PROTEIN HOMOLOG TFAE-RELATED"/>
    <property type="match status" value="1"/>
</dbReference>